<proteinExistence type="predicted"/>
<gene>
    <name evidence="1" type="ORF">NFRAN_2428</name>
</gene>
<sequence>MEGSAKINGIKEVKNPPQSKAIMMNRISCNMNSIKSISTNIIIRIV</sequence>
<dbReference type="EMBL" id="LR216287">
    <property type="protein sequence ID" value="VFJ14750.1"/>
    <property type="molecule type" value="Genomic_DNA"/>
</dbReference>
<organism evidence="1 2">
    <name type="scientific">Candidatus Nitrosocosmicus franklandianus</name>
    <dbReference type="NCBI Taxonomy" id="1798806"/>
    <lineage>
        <taxon>Archaea</taxon>
        <taxon>Nitrososphaerota</taxon>
        <taxon>Nitrososphaeria</taxon>
        <taxon>Nitrososphaerales</taxon>
        <taxon>Nitrososphaeraceae</taxon>
        <taxon>Candidatus Nitrosocosmicus</taxon>
    </lineage>
</organism>
<dbReference type="AlphaFoldDB" id="A0A484ICC6"/>
<reference evidence="1 2" key="1">
    <citation type="submission" date="2019-02" db="EMBL/GenBank/DDBJ databases">
        <authorList>
            <person name="Lehtovirta-Morley E L."/>
        </authorList>
    </citation>
    <scope>NUCLEOTIDE SEQUENCE [LARGE SCALE GENOMIC DNA]</scope>
    <source>
        <strain evidence="1">NFRAN1</strain>
    </source>
</reference>
<name>A0A484ICC6_9ARCH</name>
<dbReference type="Proteomes" id="UP000294299">
    <property type="component" value="Chromosome NFRAN"/>
</dbReference>
<keyword evidence="2" id="KW-1185">Reference proteome</keyword>
<evidence type="ECO:0000313" key="1">
    <source>
        <dbReference type="EMBL" id="VFJ14750.1"/>
    </source>
</evidence>
<evidence type="ECO:0000313" key="2">
    <source>
        <dbReference type="Proteomes" id="UP000294299"/>
    </source>
</evidence>
<dbReference type="KEGG" id="nfn:NFRAN_2428"/>
<protein>
    <submittedName>
        <fullName evidence="1">Uncharacterized protein</fullName>
    </submittedName>
</protein>
<accession>A0A484ICC6</accession>